<dbReference type="InterPro" id="IPR011846">
    <property type="entry name" value="Cyd_oper_YbgE"/>
</dbReference>
<organism evidence="3 4">
    <name type="scientific">Pseudomonas fluorescens</name>
    <dbReference type="NCBI Taxonomy" id="294"/>
    <lineage>
        <taxon>Bacteria</taxon>
        <taxon>Pseudomonadati</taxon>
        <taxon>Pseudomonadota</taxon>
        <taxon>Gammaproteobacteria</taxon>
        <taxon>Pseudomonadales</taxon>
        <taxon>Pseudomonadaceae</taxon>
        <taxon>Pseudomonas</taxon>
    </lineage>
</organism>
<dbReference type="Proteomes" id="UP000297322">
    <property type="component" value="Unassembled WGS sequence"/>
</dbReference>
<name>A0A4Y9TIB5_PSEFL</name>
<dbReference type="Proteomes" id="UP000610293">
    <property type="component" value="Unassembled WGS sequence"/>
</dbReference>
<reference evidence="2" key="2">
    <citation type="journal article" date="2020" name="FEMS Microbiol. Ecol.">
        <title>Temporal dynamics of bacterial communities during seed development and maturation.</title>
        <authorList>
            <person name="Chesneau G."/>
            <person name="Torres-Cortes G."/>
            <person name="Briand M."/>
            <person name="Darrasse A."/>
            <person name="Preveaux A."/>
            <person name="Marais C."/>
            <person name="Jacques M.A."/>
            <person name="Shade A."/>
            <person name="Barret M."/>
        </authorList>
    </citation>
    <scope>NUCLEOTIDE SEQUENCE</scope>
    <source>
        <strain evidence="2">CFBP13533</strain>
    </source>
</reference>
<dbReference type="EMBL" id="SPVI01000003">
    <property type="protein sequence ID" value="TFW44125.1"/>
    <property type="molecule type" value="Genomic_DNA"/>
</dbReference>
<keyword evidence="1" id="KW-0812">Transmembrane</keyword>
<evidence type="ECO:0000256" key="1">
    <source>
        <dbReference type="SAM" id="Phobius"/>
    </source>
</evidence>
<keyword evidence="1" id="KW-0472">Membrane</keyword>
<dbReference type="EMBL" id="JACYNJ010000012">
    <property type="protein sequence ID" value="MBD8271599.1"/>
    <property type="molecule type" value="Genomic_DNA"/>
</dbReference>
<feature type="transmembrane region" description="Helical" evidence="1">
    <location>
        <begin position="42"/>
        <end position="66"/>
    </location>
</feature>
<comment type="caution">
    <text evidence="3">The sequence shown here is derived from an EMBL/GenBank/DDBJ whole genome shotgun (WGS) entry which is preliminary data.</text>
</comment>
<reference evidence="3 4" key="1">
    <citation type="submission" date="2019-03" db="EMBL/GenBank/DDBJ databases">
        <title>Biocontrol and xenobiotic degradation properties of endophytic Pseudomonas fluorescens strain BRZ63.</title>
        <authorList>
            <person name="Chlebek D.A."/>
            <person name="Pinski A."/>
            <person name="Zur J.P."/>
            <person name="Michalska J."/>
            <person name="Hupert-Kocurek K.T."/>
        </authorList>
    </citation>
    <scope>NUCLEOTIDE SEQUENCE [LARGE SCALE GENOMIC DNA]</scope>
    <source>
        <strain evidence="3 4">BRZ63</strain>
    </source>
</reference>
<keyword evidence="1" id="KW-1133">Transmembrane helix</keyword>
<evidence type="ECO:0000313" key="2">
    <source>
        <dbReference type="EMBL" id="MBD8271599.1"/>
    </source>
</evidence>
<dbReference type="Pfam" id="PF09600">
    <property type="entry name" value="Cyd_oper_YbgE"/>
    <property type="match status" value="1"/>
</dbReference>
<evidence type="ECO:0000313" key="4">
    <source>
        <dbReference type="Proteomes" id="UP000297322"/>
    </source>
</evidence>
<evidence type="ECO:0000313" key="3">
    <source>
        <dbReference type="EMBL" id="TFW44125.1"/>
    </source>
</evidence>
<proteinExistence type="predicted"/>
<feature type="transmembrane region" description="Helical" evidence="1">
    <location>
        <begin position="12"/>
        <end position="30"/>
    </location>
</feature>
<dbReference type="RefSeq" id="WP_029290956.1">
    <property type="nucleotide sequence ID" value="NZ_JACYNJ010000012.1"/>
</dbReference>
<protein>
    <submittedName>
        <fullName evidence="3">Cyd operon protein YbgE</fullName>
    </submittedName>
</protein>
<gene>
    <name evidence="3" type="ORF">E4T65_06350</name>
    <name evidence="2" type="ORF">IFU03_17755</name>
</gene>
<accession>A0A4Y9TIB5</accession>
<sequence length="95" mass="10271">MPDLNGWTQHGACRAVSLALAAPMGLLLLIHPGSMVGPDGRYSHGLLMLVMLGICTGFVHGVGFSVTSHWARWLTNPLLSWFLLVGGYLMLLQVQ</sequence>
<dbReference type="AlphaFoldDB" id="A0A4Y9TIB5"/>
<feature type="transmembrane region" description="Helical" evidence="1">
    <location>
        <begin position="78"/>
        <end position="94"/>
    </location>
</feature>